<comment type="function">
    <text evidence="11">Acts as a transcriptional regulator. Probably redox-responsive. The apo- but not holo-form probably binds DNA.</text>
</comment>
<evidence type="ECO:0000256" key="10">
    <source>
        <dbReference type="ARBA" id="ARBA00023163"/>
    </source>
</evidence>
<feature type="binding site" evidence="11">
    <location>
        <position position="27"/>
    </location>
    <ligand>
        <name>[4Fe-4S] cluster</name>
        <dbReference type="ChEBI" id="CHEBI:49883"/>
    </ligand>
</feature>
<keyword evidence="3 11" id="KW-0004">4Fe-4S</keyword>
<keyword evidence="15" id="KW-1185">Reference proteome</keyword>
<feature type="region of interest" description="Disordered" evidence="12">
    <location>
        <begin position="102"/>
        <end position="122"/>
    </location>
</feature>
<dbReference type="PANTHER" id="PTHR38839:SF7">
    <property type="entry name" value="TRANSCRIPTIONAL REGULATOR WHIB4"/>
    <property type="match status" value="1"/>
</dbReference>
<feature type="binding site" evidence="11">
    <location>
        <position position="51"/>
    </location>
    <ligand>
        <name>[4Fe-4S] cluster</name>
        <dbReference type="ChEBI" id="CHEBI:49883"/>
    </ligand>
</feature>
<feature type="domain" description="4Fe-4S Wbl-type" evidence="13">
    <location>
        <begin position="26"/>
        <end position="81"/>
    </location>
</feature>
<proteinExistence type="inferred from homology"/>
<comment type="PTM">
    <text evidence="11">Upon Fe-S cluster removal intramolecular disulfide bonds are formed.</text>
</comment>
<keyword evidence="5 11" id="KW-0408">Iron</keyword>
<dbReference type="PROSITE" id="PS51674">
    <property type="entry name" value="4FE4S_WBL"/>
    <property type="match status" value="1"/>
</dbReference>
<keyword evidence="11" id="KW-0963">Cytoplasm</keyword>
<evidence type="ECO:0000256" key="9">
    <source>
        <dbReference type="ARBA" id="ARBA00023157"/>
    </source>
</evidence>
<evidence type="ECO:0000313" key="14">
    <source>
        <dbReference type="EMBL" id="MFC4603845.1"/>
    </source>
</evidence>
<reference evidence="15" key="1">
    <citation type="journal article" date="2019" name="Int. J. Syst. Evol. Microbiol.">
        <title>The Global Catalogue of Microorganisms (GCM) 10K type strain sequencing project: providing services to taxonomists for standard genome sequencing and annotation.</title>
        <authorList>
            <consortium name="The Broad Institute Genomics Platform"/>
            <consortium name="The Broad Institute Genome Sequencing Center for Infectious Disease"/>
            <person name="Wu L."/>
            <person name="Ma J."/>
        </authorList>
    </citation>
    <scope>NUCLEOTIDE SEQUENCE [LARGE SCALE GENOMIC DNA]</scope>
    <source>
        <strain evidence="15">CCUG 54520</strain>
    </source>
</reference>
<comment type="subcellular location">
    <subcellularLocation>
        <location evidence="1 11">Cytoplasm</location>
    </subcellularLocation>
</comment>
<evidence type="ECO:0000256" key="3">
    <source>
        <dbReference type="ARBA" id="ARBA00022485"/>
    </source>
</evidence>
<keyword evidence="6 11" id="KW-0411">Iron-sulfur</keyword>
<evidence type="ECO:0000256" key="8">
    <source>
        <dbReference type="ARBA" id="ARBA00023125"/>
    </source>
</evidence>
<feature type="binding site" evidence="11">
    <location>
        <position position="57"/>
    </location>
    <ligand>
        <name>[4Fe-4S] cluster</name>
        <dbReference type="ChEBI" id="CHEBI:49883"/>
    </ligand>
</feature>
<gene>
    <name evidence="11" type="primary">whiB</name>
    <name evidence="14" type="ORF">ACFO6S_09140</name>
</gene>
<dbReference type="Proteomes" id="UP001595914">
    <property type="component" value="Unassembled WGS sequence"/>
</dbReference>
<evidence type="ECO:0000256" key="6">
    <source>
        <dbReference type="ARBA" id="ARBA00023014"/>
    </source>
</evidence>
<evidence type="ECO:0000256" key="7">
    <source>
        <dbReference type="ARBA" id="ARBA00023015"/>
    </source>
</evidence>
<keyword evidence="10 11" id="KW-0804">Transcription</keyword>
<evidence type="ECO:0000256" key="1">
    <source>
        <dbReference type="ARBA" id="ARBA00004496"/>
    </source>
</evidence>
<keyword evidence="8 11" id="KW-0238">DNA-binding</keyword>
<keyword evidence="4 11" id="KW-0479">Metal-binding</keyword>
<evidence type="ECO:0000256" key="4">
    <source>
        <dbReference type="ARBA" id="ARBA00022723"/>
    </source>
</evidence>
<dbReference type="EMBL" id="JBHSFO010000004">
    <property type="protein sequence ID" value="MFC4603845.1"/>
    <property type="molecule type" value="Genomic_DNA"/>
</dbReference>
<name>A0ABV9FSL8_9NOCA</name>
<dbReference type="RefSeq" id="WP_378416206.1">
    <property type="nucleotide sequence ID" value="NZ_JBHSFO010000004.1"/>
</dbReference>
<evidence type="ECO:0000256" key="5">
    <source>
        <dbReference type="ARBA" id="ARBA00023004"/>
    </source>
</evidence>
<evidence type="ECO:0000259" key="13">
    <source>
        <dbReference type="PROSITE" id="PS51674"/>
    </source>
</evidence>
<dbReference type="PANTHER" id="PTHR38839">
    <property type="entry name" value="TRANSCRIPTIONAL REGULATOR WHID-RELATED"/>
    <property type="match status" value="1"/>
</dbReference>
<sequence>MSITETGGPTATQSPEIPSTWRAFARCIDNPDWMFVQGAAQREAVTICRHCPVLVPCAADALDSRTEFGVWGGMTERRRRALLKDHPDIESWADFFASHRPESATARLASPPCRNTGNRRRD</sequence>
<accession>A0ABV9FSL8</accession>
<dbReference type="InterPro" id="IPR003482">
    <property type="entry name" value="Whib"/>
</dbReference>
<keyword evidence="9 11" id="KW-1015">Disulfide bond</keyword>
<evidence type="ECO:0000256" key="12">
    <source>
        <dbReference type="SAM" id="MobiDB-lite"/>
    </source>
</evidence>
<evidence type="ECO:0000256" key="2">
    <source>
        <dbReference type="ARBA" id="ARBA00006597"/>
    </source>
</evidence>
<comment type="cofactor">
    <cofactor evidence="11">
        <name>[4Fe-4S] cluster</name>
        <dbReference type="ChEBI" id="CHEBI:49883"/>
    </cofactor>
    <text evidence="11">Binds 1 [4Fe-4S] cluster per subunit. Following nitrosylation of the [4Fe-4S] cluster binds 1 [4Fe-8(NO)] cluster per subunit.</text>
</comment>
<protein>
    <recommendedName>
        <fullName evidence="11">Transcriptional regulator WhiB</fullName>
    </recommendedName>
</protein>
<evidence type="ECO:0000313" key="15">
    <source>
        <dbReference type="Proteomes" id="UP001595914"/>
    </source>
</evidence>
<dbReference type="HAMAP" id="MF_01479">
    <property type="entry name" value="WhiB"/>
    <property type="match status" value="1"/>
</dbReference>
<keyword evidence="7 11" id="KW-0805">Transcription regulation</keyword>
<evidence type="ECO:0000256" key="11">
    <source>
        <dbReference type="HAMAP-Rule" id="MF_01479"/>
    </source>
</evidence>
<feature type="binding site" evidence="11">
    <location>
        <position position="48"/>
    </location>
    <ligand>
        <name>[4Fe-4S] cluster</name>
        <dbReference type="ChEBI" id="CHEBI:49883"/>
    </ligand>
</feature>
<dbReference type="InterPro" id="IPR034768">
    <property type="entry name" value="4FE4S_WBL"/>
</dbReference>
<comment type="similarity">
    <text evidence="2 11">Belongs to the WhiB family.</text>
</comment>
<dbReference type="Pfam" id="PF02467">
    <property type="entry name" value="Whib"/>
    <property type="match status" value="1"/>
</dbReference>
<comment type="caution">
    <text evidence="14">The sequence shown here is derived from an EMBL/GenBank/DDBJ whole genome shotgun (WGS) entry which is preliminary data.</text>
</comment>
<comment type="PTM">
    <text evidence="11">The Fe-S cluster can be nitrosylated by nitric oxide (NO).</text>
</comment>
<organism evidence="14 15">
    <name type="scientific">Rhodococcus kronopolitis</name>
    <dbReference type="NCBI Taxonomy" id="1460226"/>
    <lineage>
        <taxon>Bacteria</taxon>
        <taxon>Bacillati</taxon>
        <taxon>Actinomycetota</taxon>
        <taxon>Actinomycetes</taxon>
        <taxon>Mycobacteriales</taxon>
        <taxon>Nocardiaceae</taxon>
        <taxon>Rhodococcus</taxon>
    </lineage>
</organism>